<gene>
    <name evidence="13" type="ORF">J2T55_000370</name>
</gene>
<evidence type="ECO:0000256" key="2">
    <source>
        <dbReference type="ARBA" id="ARBA00004496"/>
    </source>
</evidence>
<feature type="domain" description="PPIase FKBP-type" evidence="12">
    <location>
        <begin position="6"/>
        <end position="83"/>
    </location>
</feature>
<comment type="function">
    <text evidence="8">Also involved in hydrogenase metallocenter assembly, probably by participating in the nickel insertion step. This function in hydrogenase biosynthesis requires chaperone activity and the presence of the metal-binding domain, but not PPIase activity.</text>
</comment>
<feature type="region of interest" description="Disordered" evidence="11">
    <location>
        <begin position="143"/>
        <end position="164"/>
    </location>
</feature>
<evidence type="ECO:0000256" key="4">
    <source>
        <dbReference type="ARBA" id="ARBA00022490"/>
    </source>
</evidence>
<comment type="caution">
    <text evidence="13">The sequence shown here is derived from an EMBL/GenBank/DDBJ whole genome shotgun (WGS) entry which is preliminary data.</text>
</comment>
<accession>A0AAE3HHI2</accession>
<sequence length="164" mass="17656">MQVNENCAVSIHYTLSDEEGQQLDSSVGQEPLVYLHGANNIIPGLEQALTGKAEGEQVQVTVQPEEGFGEVNPELVQSVPREAFQGVDKVEPGMQFGVQGPEGQTQRVTVSEVHDDTVTIDGNHPLAGQVLHFDVTVEKVREASAEEIEQGMPGEQEEPGQAQA</sequence>
<dbReference type="EMBL" id="JANUCT010000002">
    <property type="protein sequence ID" value="MCS3902374.1"/>
    <property type="molecule type" value="Genomic_DNA"/>
</dbReference>
<feature type="compositionally biased region" description="Low complexity" evidence="11">
    <location>
        <begin position="150"/>
        <end position="164"/>
    </location>
</feature>
<evidence type="ECO:0000256" key="10">
    <source>
        <dbReference type="RuleBase" id="RU003915"/>
    </source>
</evidence>
<dbReference type="EC" id="5.2.1.8" evidence="10"/>
<evidence type="ECO:0000259" key="12">
    <source>
        <dbReference type="PROSITE" id="PS50059"/>
    </source>
</evidence>
<dbReference type="GO" id="GO:0003755">
    <property type="term" value="F:peptidyl-prolyl cis-trans isomerase activity"/>
    <property type="evidence" value="ECO:0007669"/>
    <property type="project" value="UniProtKB-UniRule"/>
</dbReference>
<dbReference type="PANTHER" id="PTHR47861:SF3">
    <property type="entry name" value="FKBP-TYPE PEPTIDYL-PROLYL CIS-TRANS ISOMERASE SLYD"/>
    <property type="match status" value="1"/>
</dbReference>
<evidence type="ECO:0000256" key="1">
    <source>
        <dbReference type="ARBA" id="ARBA00000971"/>
    </source>
</evidence>
<dbReference type="SUPFAM" id="SSF54534">
    <property type="entry name" value="FKBP-like"/>
    <property type="match status" value="1"/>
</dbReference>
<protein>
    <recommendedName>
        <fullName evidence="10">Peptidyl-prolyl cis-trans isomerase</fullName>
        <ecNumber evidence="10">5.2.1.8</ecNumber>
    </recommendedName>
</protein>
<comment type="subcellular location">
    <subcellularLocation>
        <location evidence="2">Cytoplasm</location>
    </subcellularLocation>
</comment>
<dbReference type="PROSITE" id="PS50059">
    <property type="entry name" value="FKBP_PPIASE"/>
    <property type="match status" value="1"/>
</dbReference>
<organism evidence="13 14">
    <name type="scientific">Methylohalomonas lacus</name>
    <dbReference type="NCBI Taxonomy" id="398773"/>
    <lineage>
        <taxon>Bacteria</taxon>
        <taxon>Pseudomonadati</taxon>
        <taxon>Pseudomonadota</taxon>
        <taxon>Gammaproteobacteria</taxon>
        <taxon>Methylohalomonadales</taxon>
        <taxon>Methylohalomonadaceae</taxon>
        <taxon>Methylohalomonas</taxon>
    </lineage>
</organism>
<evidence type="ECO:0000256" key="11">
    <source>
        <dbReference type="SAM" id="MobiDB-lite"/>
    </source>
</evidence>
<evidence type="ECO:0000256" key="9">
    <source>
        <dbReference type="PROSITE-ProRule" id="PRU00277"/>
    </source>
</evidence>
<reference evidence="13" key="1">
    <citation type="submission" date="2022-08" db="EMBL/GenBank/DDBJ databases">
        <title>Genomic Encyclopedia of Type Strains, Phase III (KMG-III): the genomes of soil and plant-associated and newly described type strains.</title>
        <authorList>
            <person name="Whitman W."/>
        </authorList>
    </citation>
    <scope>NUCLEOTIDE SEQUENCE</scope>
    <source>
        <strain evidence="13">HMT 1</strain>
    </source>
</reference>
<dbReference type="InterPro" id="IPR001179">
    <property type="entry name" value="PPIase_FKBP_dom"/>
</dbReference>
<evidence type="ECO:0000313" key="13">
    <source>
        <dbReference type="EMBL" id="MCS3902374.1"/>
    </source>
</evidence>
<keyword evidence="6" id="KW-0143">Chaperone</keyword>
<evidence type="ECO:0000313" key="14">
    <source>
        <dbReference type="Proteomes" id="UP001204445"/>
    </source>
</evidence>
<dbReference type="Proteomes" id="UP001204445">
    <property type="component" value="Unassembled WGS sequence"/>
</dbReference>
<evidence type="ECO:0000256" key="5">
    <source>
        <dbReference type="ARBA" id="ARBA00023110"/>
    </source>
</evidence>
<dbReference type="RefSeq" id="WP_259053884.1">
    <property type="nucleotide sequence ID" value="NZ_JANUCT010000002.1"/>
</dbReference>
<comment type="similarity">
    <text evidence="3 10">Belongs to the FKBP-type PPIase family.</text>
</comment>
<evidence type="ECO:0000256" key="8">
    <source>
        <dbReference type="ARBA" id="ARBA00037071"/>
    </source>
</evidence>
<dbReference type="GO" id="GO:0042026">
    <property type="term" value="P:protein refolding"/>
    <property type="evidence" value="ECO:0007669"/>
    <property type="project" value="UniProtKB-ARBA"/>
</dbReference>
<dbReference type="InterPro" id="IPR046357">
    <property type="entry name" value="PPIase_dom_sf"/>
</dbReference>
<evidence type="ECO:0000256" key="6">
    <source>
        <dbReference type="ARBA" id="ARBA00023186"/>
    </source>
</evidence>
<comment type="catalytic activity">
    <reaction evidence="1 9 10">
        <text>[protein]-peptidylproline (omega=180) = [protein]-peptidylproline (omega=0)</text>
        <dbReference type="Rhea" id="RHEA:16237"/>
        <dbReference type="Rhea" id="RHEA-COMP:10747"/>
        <dbReference type="Rhea" id="RHEA-COMP:10748"/>
        <dbReference type="ChEBI" id="CHEBI:83833"/>
        <dbReference type="ChEBI" id="CHEBI:83834"/>
        <dbReference type="EC" id="5.2.1.8"/>
    </reaction>
</comment>
<dbReference type="Pfam" id="PF00254">
    <property type="entry name" value="FKBP_C"/>
    <property type="match status" value="1"/>
</dbReference>
<keyword evidence="7 9" id="KW-0413">Isomerase</keyword>
<keyword evidence="4" id="KW-0963">Cytoplasm</keyword>
<keyword evidence="5 9" id="KW-0697">Rotamase</keyword>
<dbReference type="Gene3D" id="3.10.50.40">
    <property type="match status" value="1"/>
</dbReference>
<proteinExistence type="inferred from homology"/>
<dbReference type="AlphaFoldDB" id="A0AAE3HHI2"/>
<evidence type="ECO:0000256" key="7">
    <source>
        <dbReference type="ARBA" id="ARBA00023235"/>
    </source>
</evidence>
<dbReference type="GO" id="GO:0005737">
    <property type="term" value="C:cytoplasm"/>
    <property type="evidence" value="ECO:0007669"/>
    <property type="project" value="UniProtKB-SubCell"/>
</dbReference>
<name>A0AAE3HHI2_9GAMM</name>
<dbReference type="PANTHER" id="PTHR47861">
    <property type="entry name" value="FKBP-TYPE PEPTIDYL-PROLYL CIS-TRANS ISOMERASE SLYD"/>
    <property type="match status" value="1"/>
</dbReference>
<evidence type="ECO:0000256" key="3">
    <source>
        <dbReference type="ARBA" id="ARBA00006577"/>
    </source>
</evidence>
<keyword evidence="14" id="KW-1185">Reference proteome</keyword>